<dbReference type="SUPFAM" id="SSF48452">
    <property type="entry name" value="TPR-like"/>
    <property type="match status" value="1"/>
</dbReference>
<sequence>MKIYSNDPLILDALGDVLIQNGDHPLAKSTLMVSISLDPEGSPSKYLNLAQLLEGQQSLKNYQKALQLLGRDKALAKTEEESTSVRDRMVSCLSAMAEIYLTDECFAENAESECNRLLLEALQLNPQHTEALQLMASFKISQQNKPEAIQYLLKSRTTWSENVAELPTYEFRVQTAKLFLELEQWEPAAEVLDGLLEELDSNSEIWYLAGFANLTLDAEYSKECLEKCTLLLKKENCNDQGIWTQVNDCMSKVHGYIEQQAKEDNMEV</sequence>
<dbReference type="EMBL" id="GIBP01005411">
    <property type="protein sequence ID" value="NDV34380.1"/>
    <property type="molecule type" value="Transcribed_RNA"/>
</dbReference>
<evidence type="ECO:0000313" key="1">
    <source>
        <dbReference type="EMBL" id="NDV34380.1"/>
    </source>
</evidence>
<protein>
    <submittedName>
        <fullName evidence="1">Uncharacterized protein</fullName>
    </submittedName>
</protein>
<dbReference type="CDD" id="cd24142">
    <property type="entry name" value="ACL4-like"/>
    <property type="match status" value="1"/>
</dbReference>
<accession>A0A6B2LBX4</accession>
<dbReference type="Gene3D" id="1.25.40.10">
    <property type="entry name" value="Tetratricopeptide repeat domain"/>
    <property type="match status" value="1"/>
</dbReference>
<dbReference type="InterPro" id="IPR011990">
    <property type="entry name" value="TPR-like_helical_dom_sf"/>
</dbReference>
<proteinExistence type="predicted"/>
<dbReference type="AlphaFoldDB" id="A0A6B2LBX4"/>
<name>A0A6B2LBX4_9EUKA</name>
<organism evidence="1">
    <name type="scientific">Arcella intermedia</name>
    <dbReference type="NCBI Taxonomy" id="1963864"/>
    <lineage>
        <taxon>Eukaryota</taxon>
        <taxon>Amoebozoa</taxon>
        <taxon>Tubulinea</taxon>
        <taxon>Elardia</taxon>
        <taxon>Arcellinida</taxon>
        <taxon>Sphaerothecina</taxon>
        <taxon>Arcellidae</taxon>
        <taxon>Arcella</taxon>
    </lineage>
</organism>
<reference evidence="1" key="1">
    <citation type="journal article" date="2020" name="J. Eukaryot. Microbiol.">
        <title>De novo Sequencing, Assembly and Annotation of the Transcriptome for the Free-Living Testate Amoeba Arcella intermedia.</title>
        <authorList>
            <person name="Ribeiro G.M."/>
            <person name="Porfirio-Sousa A.L."/>
            <person name="Maurer-Alcala X.X."/>
            <person name="Katz L.A."/>
            <person name="Lahr D.J.G."/>
        </authorList>
    </citation>
    <scope>NUCLEOTIDE SEQUENCE</scope>
</reference>